<dbReference type="InterPro" id="IPR023614">
    <property type="entry name" value="Porin_dom_sf"/>
</dbReference>
<sequence>MKYNTALTMAIAAMMAGSSAAALAEDGIDVGGTVRANYQYKSYSDASKDKMGDFKFDMLALKFKGEMNGIGLAAEYRFFDGWESLRYAYAYYDFNDQWQGRFGLTNVPFGNPGYISNSFWFGVPYYLGFEDDYDMGATFHYDGGSWKTDIGAFKGAEYSASRNERYSTDLYQGIVNGTEYSNEETNQLNLRQVYVMDYDGGSATIGGSLEWGQIYNGKTGDNGDRYAVALHLDAKYGDWKLQLQAMQYEYDADSPVDANKIAVSAYAWQYEVASKAQIYSVNLAKSFPTSWGSITVYNDFGTLTPDTDDASFDDSLMNVTGMAISAGPTYTYIDFIAGENMYAAGVNDHVGLAQTDSGWDNRININFGYYF</sequence>
<evidence type="ECO:0008006" key="4">
    <source>
        <dbReference type="Google" id="ProtNLM"/>
    </source>
</evidence>
<dbReference type="AlphaFoldDB" id="A0A4U1BFB8"/>
<dbReference type="EMBL" id="SWCI01000003">
    <property type="protein sequence ID" value="TKB49908.1"/>
    <property type="molecule type" value="Genomic_DNA"/>
</dbReference>
<gene>
    <name evidence="2" type="ORF">FCL40_07085</name>
</gene>
<evidence type="ECO:0000256" key="1">
    <source>
        <dbReference type="SAM" id="SignalP"/>
    </source>
</evidence>
<dbReference type="OrthoDB" id="625456at2"/>
<dbReference type="RefSeq" id="WP_136852457.1">
    <property type="nucleotide sequence ID" value="NZ_SWCI01000003.1"/>
</dbReference>
<keyword evidence="1" id="KW-0732">Signal</keyword>
<comment type="caution">
    <text evidence="2">The sequence shown here is derived from an EMBL/GenBank/DDBJ whole genome shotgun (WGS) entry which is preliminary data.</text>
</comment>
<proteinExistence type="predicted"/>
<name>A0A4U1BFB8_9GAMM</name>
<feature type="chain" id="PRO_5020890555" description="Phosphate-selective porin O and P" evidence="1">
    <location>
        <begin position="25"/>
        <end position="371"/>
    </location>
</feature>
<feature type="signal peptide" evidence="1">
    <location>
        <begin position="1"/>
        <end position="24"/>
    </location>
</feature>
<dbReference type="SUPFAM" id="SSF56935">
    <property type="entry name" value="Porins"/>
    <property type="match status" value="1"/>
</dbReference>
<dbReference type="Gene3D" id="2.40.160.10">
    <property type="entry name" value="Porin"/>
    <property type="match status" value="1"/>
</dbReference>
<dbReference type="Proteomes" id="UP000305674">
    <property type="component" value="Unassembled WGS sequence"/>
</dbReference>
<accession>A0A4U1BFB8</accession>
<organism evidence="2 3">
    <name type="scientific">Ferrimonas sediminicola</name>
    <dbReference type="NCBI Taxonomy" id="2569538"/>
    <lineage>
        <taxon>Bacteria</taxon>
        <taxon>Pseudomonadati</taxon>
        <taxon>Pseudomonadota</taxon>
        <taxon>Gammaproteobacteria</taxon>
        <taxon>Alteromonadales</taxon>
        <taxon>Ferrimonadaceae</taxon>
        <taxon>Ferrimonas</taxon>
    </lineage>
</organism>
<reference evidence="2 3" key="1">
    <citation type="submission" date="2019-04" db="EMBL/GenBank/DDBJ databases">
        <authorList>
            <person name="Hwang J.C."/>
        </authorList>
    </citation>
    <scope>NUCLEOTIDE SEQUENCE [LARGE SCALE GENOMIC DNA]</scope>
    <source>
        <strain evidence="2 3">IMCC35001</strain>
    </source>
</reference>
<protein>
    <recommendedName>
        <fullName evidence="4">Phosphate-selective porin O and P</fullName>
    </recommendedName>
</protein>
<keyword evidence="3" id="KW-1185">Reference proteome</keyword>
<evidence type="ECO:0000313" key="2">
    <source>
        <dbReference type="EMBL" id="TKB49908.1"/>
    </source>
</evidence>
<evidence type="ECO:0000313" key="3">
    <source>
        <dbReference type="Proteomes" id="UP000305674"/>
    </source>
</evidence>